<gene>
    <name evidence="2" type="ORF">JK363_26750</name>
</gene>
<evidence type="ECO:0000256" key="1">
    <source>
        <dbReference type="SAM" id="SignalP"/>
    </source>
</evidence>
<dbReference type="EMBL" id="JAERRF010000017">
    <property type="protein sequence ID" value="MBL1100209.1"/>
    <property type="molecule type" value="Genomic_DNA"/>
</dbReference>
<accession>A0ABS1NJL7</accession>
<evidence type="ECO:0000313" key="3">
    <source>
        <dbReference type="Proteomes" id="UP000634229"/>
    </source>
</evidence>
<keyword evidence="3" id="KW-1185">Reference proteome</keyword>
<sequence length="192" mass="19986">MSARRTLSGTFLGLGALLLASAAVAPAAHAAPVPVTALNCDGDTYTCTANLRFGDGRWVAQWSANIFHQARSASARSATAVKTERAVKAPVPVTSLNCDGDTGKCTAALQFGDGRWVAQWSARIFHQAMANAATTSATPTKSAAFTKSAEAVRAPVPVTSLNCDGDTGTCTAGLQFGDGRWVAEWSARIFHQ</sequence>
<feature type="signal peptide" evidence="1">
    <location>
        <begin position="1"/>
        <end position="30"/>
    </location>
</feature>
<reference evidence="2 3" key="1">
    <citation type="submission" date="2021-01" db="EMBL/GenBank/DDBJ databases">
        <title>WGS of actinomycetes isolated from Thailand.</title>
        <authorList>
            <person name="Thawai C."/>
        </authorList>
    </citation>
    <scope>NUCLEOTIDE SEQUENCE [LARGE SCALE GENOMIC DNA]</scope>
    <source>
        <strain evidence="2 3">CA1R205</strain>
    </source>
</reference>
<dbReference type="Proteomes" id="UP000634229">
    <property type="component" value="Unassembled WGS sequence"/>
</dbReference>
<name>A0ABS1NJL7_9ACTN</name>
<protein>
    <submittedName>
        <fullName evidence="2">Uncharacterized protein</fullName>
    </submittedName>
</protein>
<dbReference type="RefSeq" id="WP_201877886.1">
    <property type="nucleotide sequence ID" value="NZ_JAERRF010000017.1"/>
</dbReference>
<comment type="caution">
    <text evidence="2">The sequence shown here is derived from an EMBL/GenBank/DDBJ whole genome shotgun (WGS) entry which is preliminary data.</text>
</comment>
<organism evidence="2 3">
    <name type="scientific">Streptomyces coffeae</name>
    <dbReference type="NCBI Taxonomy" id="621382"/>
    <lineage>
        <taxon>Bacteria</taxon>
        <taxon>Bacillati</taxon>
        <taxon>Actinomycetota</taxon>
        <taxon>Actinomycetes</taxon>
        <taxon>Kitasatosporales</taxon>
        <taxon>Streptomycetaceae</taxon>
        <taxon>Streptomyces</taxon>
    </lineage>
</organism>
<proteinExistence type="predicted"/>
<dbReference type="InterPro" id="IPR006311">
    <property type="entry name" value="TAT_signal"/>
</dbReference>
<keyword evidence="1" id="KW-0732">Signal</keyword>
<evidence type="ECO:0000313" key="2">
    <source>
        <dbReference type="EMBL" id="MBL1100209.1"/>
    </source>
</evidence>
<feature type="chain" id="PRO_5045719201" evidence="1">
    <location>
        <begin position="31"/>
        <end position="192"/>
    </location>
</feature>
<dbReference type="PROSITE" id="PS51318">
    <property type="entry name" value="TAT"/>
    <property type="match status" value="1"/>
</dbReference>